<comment type="caution">
    <text evidence="3">The sequence shown here is derived from an EMBL/GenBank/DDBJ whole genome shotgun (WGS) entry which is preliminary data.</text>
</comment>
<evidence type="ECO:0000313" key="3">
    <source>
        <dbReference type="EMBL" id="KAK2147130.1"/>
    </source>
</evidence>
<feature type="compositionally biased region" description="Basic and acidic residues" evidence="1">
    <location>
        <begin position="213"/>
        <end position="225"/>
    </location>
</feature>
<organism evidence="3 4">
    <name type="scientific">Paralvinella palmiformis</name>
    <dbReference type="NCBI Taxonomy" id="53620"/>
    <lineage>
        <taxon>Eukaryota</taxon>
        <taxon>Metazoa</taxon>
        <taxon>Spiralia</taxon>
        <taxon>Lophotrochozoa</taxon>
        <taxon>Annelida</taxon>
        <taxon>Polychaeta</taxon>
        <taxon>Sedentaria</taxon>
        <taxon>Canalipalpata</taxon>
        <taxon>Terebellida</taxon>
        <taxon>Terebelliformia</taxon>
        <taxon>Alvinellidae</taxon>
        <taxon>Paralvinella</taxon>
    </lineage>
</organism>
<feature type="compositionally biased region" description="Basic and acidic residues" evidence="1">
    <location>
        <begin position="442"/>
        <end position="453"/>
    </location>
</feature>
<feature type="compositionally biased region" description="Acidic residues" evidence="1">
    <location>
        <begin position="161"/>
        <end position="173"/>
    </location>
</feature>
<feature type="compositionally biased region" description="Polar residues" evidence="1">
    <location>
        <begin position="499"/>
        <end position="543"/>
    </location>
</feature>
<feature type="compositionally biased region" description="Basic and acidic residues" evidence="1">
    <location>
        <begin position="488"/>
        <end position="498"/>
    </location>
</feature>
<dbReference type="GO" id="GO:0000175">
    <property type="term" value="F:3'-5'-RNA exonuclease activity"/>
    <property type="evidence" value="ECO:0007669"/>
    <property type="project" value="TreeGrafter"/>
</dbReference>
<feature type="compositionally biased region" description="Low complexity" evidence="1">
    <location>
        <begin position="389"/>
        <end position="406"/>
    </location>
</feature>
<feature type="compositionally biased region" description="Acidic residues" evidence="1">
    <location>
        <begin position="106"/>
        <end position="125"/>
    </location>
</feature>
<feature type="compositionally biased region" description="Basic residues" evidence="1">
    <location>
        <begin position="84"/>
        <end position="101"/>
    </location>
</feature>
<reference evidence="3" key="1">
    <citation type="journal article" date="2023" name="Mol. Biol. Evol.">
        <title>Third-Generation Sequencing Reveals the Adaptive Role of the Epigenome in Three Deep-Sea Polychaetes.</title>
        <authorList>
            <person name="Perez M."/>
            <person name="Aroh O."/>
            <person name="Sun Y."/>
            <person name="Lan Y."/>
            <person name="Juniper S.K."/>
            <person name="Young C.R."/>
            <person name="Angers B."/>
            <person name="Qian P.Y."/>
        </authorList>
    </citation>
    <scope>NUCLEOTIDE SEQUENCE</scope>
    <source>
        <strain evidence="3">P08H-3</strain>
    </source>
</reference>
<name>A0AAD9MVN4_9ANNE</name>
<evidence type="ECO:0000313" key="4">
    <source>
        <dbReference type="Proteomes" id="UP001208570"/>
    </source>
</evidence>
<sequence>MPRRSARQTTASSPEQTSVRVTRRSTREHKTEEEDVPPSPAKSDTSKTSRRSKKIATEKSPASKTTPTKGPDTSPGSAGDIKSPRGRGRGRRGRGRGKGWSRKAPDEEDSEEEVDETPSESGDQEFEVKPKQQSKPRGRGRGAATSSPRGRRGQARKSHTEEEEEEEYQPEEEDAKKLKMPSPHKTTRKGRSASKEQEKEEDESPRRRSGRRAAKEAEEKIRTDAAVEEASKEDEEEPMETESSAEKATDDKEAADRIKQVKRKHDEIDEGKPGEEKTASPAKKLKSESSVGDDTKSTDESMPNIEEISEESAGEEASKDGSGSSKRTEPMEDAPILEAEPKSGEMMKVAGDASDKLKQMEPVLTVEQKPISLSKETTETKLSEDVKNQTDGQTTTTSGGKSTQYTPDKEQTPSGHEKPSHNLSSSKEALEMTAGTQYVTPSRKESQDPEPLKDYVVINMDDVPAPDSSEVSTSIPQVRITPPDQDNNIDHDKKKEDGSSNTNQTPTEAAPSKTASVSHDTEANSLSSSTVQSASPNNRQSSDCNNVAGAAHCTGDLLNNGSAKKDSQDPLLCRRFLPNPTVDINLVPPEKTFTAVSYNILADCHAQRAHYKWISEEHVSVEYRHQRLMKELKYLDGDIICIQEIGPDHYSKLLQPQLSQLGYQGAFIKRPDDYFNEGEATFVRTSRFTIQSSELIDLSSVAKRDLDNSGTDETILDALKKSVSSPGVAVITKVKCVKTGKQLTIGNVHIMWEWFRRMDIQCVQAAATIRELVTVAGGAAQPHIVCGDFNSTPDSPVYQLTHEGYLNDTSVAKLQQLAEVKLDDGRVCPMVNLWWRGFQHTSTDLKSAYLTTTGKEPISSKFPHDGVVRQVDYIWYSSGSLDVLGVAETAPVADIEQGIPNTTYPSDHVSTKAVLAFRN</sequence>
<dbReference type="InterPro" id="IPR005135">
    <property type="entry name" value="Endo/exonuclease/phosphatase"/>
</dbReference>
<feature type="compositionally biased region" description="Acidic residues" evidence="1">
    <location>
        <begin position="231"/>
        <end position="240"/>
    </location>
</feature>
<keyword evidence="4" id="KW-1185">Reference proteome</keyword>
<feature type="domain" description="Endonuclease/exonuclease/phosphatase" evidence="2">
    <location>
        <begin position="597"/>
        <end position="908"/>
    </location>
</feature>
<gene>
    <name evidence="3" type="ORF">LSH36_569g03079</name>
</gene>
<dbReference type="Proteomes" id="UP001208570">
    <property type="component" value="Unassembled WGS sequence"/>
</dbReference>
<feature type="compositionally biased region" description="Basic and acidic residues" evidence="1">
    <location>
        <begin position="407"/>
        <end position="420"/>
    </location>
</feature>
<dbReference type="SUPFAM" id="SSF56219">
    <property type="entry name" value="DNase I-like"/>
    <property type="match status" value="1"/>
</dbReference>
<dbReference type="Gene3D" id="3.60.10.10">
    <property type="entry name" value="Endonuclease/exonuclease/phosphatase"/>
    <property type="match status" value="1"/>
</dbReference>
<dbReference type="Pfam" id="PF03372">
    <property type="entry name" value="Exo_endo_phos"/>
    <property type="match status" value="1"/>
</dbReference>
<evidence type="ECO:0000259" key="2">
    <source>
        <dbReference type="Pfam" id="PF03372"/>
    </source>
</evidence>
<feature type="region of interest" description="Disordered" evidence="1">
    <location>
        <begin position="1"/>
        <end position="543"/>
    </location>
</feature>
<dbReference type="AlphaFoldDB" id="A0AAD9MVN4"/>
<protein>
    <recommendedName>
        <fullName evidence="2">Endonuclease/exonuclease/phosphatase domain-containing protein</fullName>
    </recommendedName>
</protein>
<evidence type="ECO:0000256" key="1">
    <source>
        <dbReference type="SAM" id="MobiDB-lite"/>
    </source>
</evidence>
<dbReference type="EMBL" id="JAODUP010000569">
    <property type="protein sequence ID" value="KAK2147130.1"/>
    <property type="molecule type" value="Genomic_DNA"/>
</dbReference>
<dbReference type="InterPro" id="IPR050410">
    <property type="entry name" value="CCR4/nocturin_mRNA_transcr"/>
</dbReference>
<feature type="compositionally biased region" description="Basic and acidic residues" evidence="1">
    <location>
        <begin position="376"/>
        <end position="388"/>
    </location>
</feature>
<proteinExistence type="predicted"/>
<feature type="compositionally biased region" description="Polar residues" evidence="1">
    <location>
        <begin position="7"/>
        <end position="16"/>
    </location>
</feature>
<dbReference type="PANTHER" id="PTHR12121:SF34">
    <property type="entry name" value="PROTEIN ANGEL"/>
    <property type="match status" value="1"/>
</dbReference>
<feature type="compositionally biased region" description="Basic and acidic residues" evidence="1">
    <location>
        <begin position="244"/>
        <end position="278"/>
    </location>
</feature>
<accession>A0AAD9MVN4</accession>
<dbReference type="InterPro" id="IPR036691">
    <property type="entry name" value="Endo/exonu/phosph_ase_sf"/>
</dbReference>
<dbReference type="PANTHER" id="PTHR12121">
    <property type="entry name" value="CARBON CATABOLITE REPRESSOR PROTEIN 4"/>
    <property type="match status" value="1"/>
</dbReference>